<dbReference type="OrthoDB" id="5358891at2"/>
<reference evidence="2 3" key="1">
    <citation type="submission" date="2019-07" db="EMBL/GenBank/DDBJ databases">
        <title>Whole genome shotgun sequence of Pseudoalteromonas espejiana NBRC 102222.</title>
        <authorList>
            <person name="Hosoyama A."/>
            <person name="Uohara A."/>
            <person name="Ohji S."/>
            <person name="Ichikawa N."/>
        </authorList>
    </citation>
    <scope>NUCLEOTIDE SEQUENCE [LARGE SCALE GENOMIC DNA]</scope>
    <source>
        <strain evidence="2 3">NBRC 102222</strain>
    </source>
</reference>
<dbReference type="Proteomes" id="UP000321419">
    <property type="component" value="Unassembled WGS sequence"/>
</dbReference>
<dbReference type="AlphaFoldDB" id="A0A510XQN9"/>
<dbReference type="Gene3D" id="3.40.630.30">
    <property type="match status" value="1"/>
</dbReference>
<keyword evidence="3" id="KW-1185">Reference proteome</keyword>
<dbReference type="GO" id="GO:0016747">
    <property type="term" value="F:acyltransferase activity, transferring groups other than amino-acyl groups"/>
    <property type="evidence" value="ECO:0007669"/>
    <property type="project" value="InterPro"/>
</dbReference>
<dbReference type="PANTHER" id="PTHR43415">
    <property type="entry name" value="SPERMIDINE N(1)-ACETYLTRANSFERASE"/>
    <property type="match status" value="1"/>
</dbReference>
<organism evidence="2 3">
    <name type="scientific">Pseudoalteromonas espejiana</name>
    <dbReference type="NCBI Taxonomy" id="28107"/>
    <lineage>
        <taxon>Bacteria</taxon>
        <taxon>Pseudomonadati</taxon>
        <taxon>Pseudomonadota</taxon>
        <taxon>Gammaproteobacteria</taxon>
        <taxon>Alteromonadales</taxon>
        <taxon>Pseudoalteromonadaceae</taxon>
        <taxon>Pseudoalteromonas</taxon>
    </lineage>
</organism>
<accession>A0A510XQN9</accession>
<evidence type="ECO:0000313" key="3">
    <source>
        <dbReference type="Proteomes" id="UP000321419"/>
    </source>
</evidence>
<dbReference type="PANTHER" id="PTHR43415:SF3">
    <property type="entry name" value="GNAT-FAMILY ACETYLTRANSFERASE"/>
    <property type="match status" value="1"/>
</dbReference>
<dbReference type="SUPFAM" id="SSF55729">
    <property type="entry name" value="Acyl-CoA N-acyltransferases (Nat)"/>
    <property type="match status" value="1"/>
</dbReference>
<dbReference type="InterPro" id="IPR000182">
    <property type="entry name" value="GNAT_dom"/>
</dbReference>
<dbReference type="EMBL" id="BJUM01000002">
    <property type="protein sequence ID" value="GEK53333.1"/>
    <property type="molecule type" value="Genomic_DNA"/>
</dbReference>
<dbReference type="RefSeq" id="WP_089348309.1">
    <property type="nucleotide sequence ID" value="NZ_BJUM01000002.1"/>
</dbReference>
<feature type="domain" description="N-acetyltransferase" evidence="1">
    <location>
        <begin position="12"/>
        <end position="147"/>
    </location>
</feature>
<comment type="caution">
    <text evidence="2">The sequence shown here is derived from an EMBL/GenBank/DDBJ whole genome shotgun (WGS) entry which is preliminary data.</text>
</comment>
<proteinExistence type="predicted"/>
<sequence length="182" mass="21481">MRLSRLASYAVQLREVKESDCERVWQWRNLEHVRTQMKNRGAIEWQHHQQWFNSMLVDDKQQHFIIHYKATAIGVINIHAEHNLEIAESASIGIYISDTQYLNNIVAFAPSLVMLDYAFNDLNMLYLHSEVRRENQAAIRYNQQLGYQLKEHPSDNHMLSISLNQSEFEQATTKIKHFLNRG</sequence>
<dbReference type="InterPro" id="IPR016181">
    <property type="entry name" value="Acyl_CoA_acyltransferase"/>
</dbReference>
<gene>
    <name evidence="2" type="ORF">PES01_01780</name>
</gene>
<name>A0A510XQN9_9GAMM</name>
<evidence type="ECO:0000313" key="2">
    <source>
        <dbReference type="EMBL" id="GEK53333.1"/>
    </source>
</evidence>
<dbReference type="Pfam" id="PF13302">
    <property type="entry name" value="Acetyltransf_3"/>
    <property type="match status" value="1"/>
</dbReference>
<evidence type="ECO:0000259" key="1">
    <source>
        <dbReference type="Pfam" id="PF13302"/>
    </source>
</evidence>
<protein>
    <recommendedName>
        <fullName evidence="1">N-acetyltransferase domain-containing protein</fullName>
    </recommendedName>
</protein>